<evidence type="ECO:0000313" key="2">
    <source>
        <dbReference type="EMBL" id="KAK1794916.1"/>
    </source>
</evidence>
<organism evidence="2 3">
    <name type="scientific">Electrophorus voltai</name>
    <dbReference type="NCBI Taxonomy" id="2609070"/>
    <lineage>
        <taxon>Eukaryota</taxon>
        <taxon>Metazoa</taxon>
        <taxon>Chordata</taxon>
        <taxon>Craniata</taxon>
        <taxon>Vertebrata</taxon>
        <taxon>Euteleostomi</taxon>
        <taxon>Actinopterygii</taxon>
        <taxon>Neopterygii</taxon>
        <taxon>Teleostei</taxon>
        <taxon>Ostariophysi</taxon>
        <taxon>Gymnotiformes</taxon>
        <taxon>Gymnotoidei</taxon>
        <taxon>Gymnotidae</taxon>
        <taxon>Electrophorus</taxon>
    </lineage>
</organism>
<evidence type="ECO:0000313" key="3">
    <source>
        <dbReference type="Proteomes" id="UP001239994"/>
    </source>
</evidence>
<accession>A0AAD8Z9J7</accession>
<protein>
    <recommendedName>
        <fullName evidence="1">Retrotransposon gag domain-containing protein</fullName>
    </recommendedName>
</protein>
<dbReference type="PANTHER" id="PTHR15503:SF36">
    <property type="entry name" value="RETROTRANSPOSON GAG-LIKE PROTEIN 5"/>
    <property type="match status" value="1"/>
</dbReference>
<dbReference type="EMBL" id="JAROKS010000016">
    <property type="protein sequence ID" value="KAK1794916.1"/>
    <property type="molecule type" value="Genomic_DNA"/>
</dbReference>
<feature type="domain" description="Retrotransposon gag" evidence="1">
    <location>
        <begin position="179"/>
        <end position="264"/>
    </location>
</feature>
<dbReference type="PANTHER" id="PTHR15503">
    <property type="entry name" value="LDOC1 RELATED"/>
    <property type="match status" value="1"/>
</dbReference>
<dbReference type="InterPro" id="IPR032567">
    <property type="entry name" value="RTL1-rel"/>
</dbReference>
<name>A0AAD8Z9J7_9TELE</name>
<dbReference type="InterPro" id="IPR005162">
    <property type="entry name" value="Retrotrans_gag_dom"/>
</dbReference>
<dbReference type="AlphaFoldDB" id="A0AAD8Z9J7"/>
<comment type="caution">
    <text evidence="2">The sequence shown here is derived from an EMBL/GenBank/DDBJ whole genome shotgun (WGS) entry which is preliminary data.</text>
</comment>
<keyword evidence="3" id="KW-1185">Reference proteome</keyword>
<gene>
    <name evidence="2" type="ORF">P4O66_010107</name>
</gene>
<proteinExistence type="predicted"/>
<dbReference type="Proteomes" id="UP001239994">
    <property type="component" value="Unassembled WGS sequence"/>
</dbReference>
<dbReference type="Pfam" id="PF03732">
    <property type="entry name" value="Retrotrans_gag"/>
    <property type="match status" value="1"/>
</dbReference>
<evidence type="ECO:0000259" key="1">
    <source>
        <dbReference type="Pfam" id="PF03732"/>
    </source>
</evidence>
<reference evidence="2" key="1">
    <citation type="submission" date="2023-03" db="EMBL/GenBank/DDBJ databases">
        <title>Electrophorus voltai genome.</title>
        <authorList>
            <person name="Bian C."/>
        </authorList>
    </citation>
    <scope>NUCLEOTIDE SEQUENCE</scope>
    <source>
        <strain evidence="2">CB-2022</strain>
        <tissue evidence="2">Muscle</tissue>
    </source>
</reference>
<sequence length="287" mass="31917">MLLPKITLLRLNISMESCSPPNTSQTPDENISSSFRVAVGDKRAPLQKDLAIDPAQHLDLEQVKVTLTNQGVTIGRHGQALQQIISQLQGLMDLLAWISYDAIQMPMPSAAPNQEAASAAAAAEPFQIRPILHSEPLLPTPERYASEAGGCRGILLQCSLAFEQQPSRFPIEQAKVAYIISLLTGWALVWATPVWEYQTDICSTWAELAAAHKRTFDHPVAGGEMVSRFLNIRQGKRSVTDYTIEFRTMAAKSRWYPTALMAAFHDLVLRIDNHIQERHRARAPEVI</sequence>